<dbReference type="GO" id="GO:0032784">
    <property type="term" value="P:regulation of DNA-templated transcription elongation"/>
    <property type="evidence" value="ECO:0007669"/>
    <property type="project" value="InterPro"/>
</dbReference>
<comment type="function">
    <text evidence="5 7">Participates in transcription elongation, termination and antitermination.</text>
</comment>
<keyword evidence="3 5" id="KW-0805">Transcription regulation</keyword>
<sequence length="220" mass="24587">MERGMEQALNDADKQATSELAADAALQDTDKAAENTETNPVDQETKDALPEAKWYVVHTYSGYENKVKATLTQVIQNRGLENLIQEVSVPTEEQVEIKDGKRHTYERKVYPGYVLLKMVMSDELWYIVRNTRGVTGFVGPDGDPIPLTAEELAIVGVETDWDPIVDYKVGDPIKVIHGPLEGFIGTVQEINHEKKKVIVVVSMFGRETPVELEFTQVLAV</sequence>
<evidence type="ECO:0000256" key="5">
    <source>
        <dbReference type="HAMAP-Rule" id="MF_00948"/>
    </source>
</evidence>
<evidence type="ECO:0000256" key="6">
    <source>
        <dbReference type="NCBIfam" id="TIGR00922"/>
    </source>
</evidence>
<dbReference type="InterPro" id="IPR001062">
    <property type="entry name" value="Transcrpt_antiterm_NusG"/>
</dbReference>
<organism evidence="11 12">
    <name type="scientific">Amygdalobacter nucleatus</name>
    <dbReference type="NCBI Taxonomy" id="3029274"/>
    <lineage>
        <taxon>Bacteria</taxon>
        <taxon>Bacillati</taxon>
        <taxon>Bacillota</taxon>
        <taxon>Clostridia</taxon>
        <taxon>Eubacteriales</taxon>
        <taxon>Oscillospiraceae</taxon>
        <taxon>Amygdalobacter</taxon>
    </lineage>
</organism>
<evidence type="ECO:0000256" key="1">
    <source>
        <dbReference type="ARBA" id="ARBA00022472"/>
    </source>
</evidence>
<name>A0A133YH67_9FIRM</name>
<dbReference type="Gene3D" id="3.30.70.940">
    <property type="entry name" value="NusG, N-terminal domain"/>
    <property type="match status" value="1"/>
</dbReference>
<keyword evidence="12" id="KW-1185">Reference proteome</keyword>
<dbReference type="InterPro" id="IPR008991">
    <property type="entry name" value="Translation_prot_SH3-like_sf"/>
</dbReference>
<proteinExistence type="inferred from homology"/>
<feature type="domain" description="NusG-like N-terminal" evidence="9">
    <location>
        <begin position="51"/>
        <end position="159"/>
    </location>
</feature>
<evidence type="ECO:0000256" key="4">
    <source>
        <dbReference type="ARBA" id="ARBA00023163"/>
    </source>
</evidence>
<evidence type="ECO:0000256" key="7">
    <source>
        <dbReference type="RuleBase" id="RU000538"/>
    </source>
</evidence>
<dbReference type="InterPro" id="IPR014722">
    <property type="entry name" value="Rib_uL2_dom2"/>
</dbReference>
<keyword evidence="2 5" id="KW-0889">Transcription antitermination</keyword>
<evidence type="ECO:0000313" key="12">
    <source>
        <dbReference type="Proteomes" id="UP000070080"/>
    </source>
</evidence>
<evidence type="ECO:0000256" key="8">
    <source>
        <dbReference type="SAM" id="MobiDB-lite"/>
    </source>
</evidence>
<feature type="region of interest" description="Disordered" evidence="8">
    <location>
        <begin position="1"/>
        <end position="46"/>
    </location>
</feature>
<evidence type="ECO:0000313" key="11">
    <source>
        <dbReference type="EMBL" id="KXB42520.1"/>
    </source>
</evidence>
<dbReference type="CDD" id="cd06091">
    <property type="entry name" value="KOW_NusG"/>
    <property type="match status" value="1"/>
</dbReference>
<dbReference type="HAMAP" id="MF_00948">
    <property type="entry name" value="NusG"/>
    <property type="match status" value="1"/>
</dbReference>
<dbReference type="GO" id="GO:0031564">
    <property type="term" value="P:transcription antitermination"/>
    <property type="evidence" value="ECO:0007669"/>
    <property type="project" value="UniProtKB-UniRule"/>
</dbReference>
<feature type="domain" description="KOW" evidence="10">
    <location>
        <begin position="166"/>
        <end position="193"/>
    </location>
</feature>
<evidence type="ECO:0000259" key="9">
    <source>
        <dbReference type="SMART" id="SM00738"/>
    </source>
</evidence>
<dbReference type="InterPro" id="IPR005824">
    <property type="entry name" value="KOW"/>
</dbReference>
<dbReference type="NCBIfam" id="TIGR00922">
    <property type="entry name" value="nusG"/>
    <property type="match status" value="1"/>
</dbReference>
<accession>A0A133YH67</accession>
<dbReference type="SMART" id="SM00739">
    <property type="entry name" value="KOW"/>
    <property type="match status" value="1"/>
</dbReference>
<evidence type="ECO:0000259" key="10">
    <source>
        <dbReference type="SMART" id="SM00739"/>
    </source>
</evidence>
<feature type="compositionally biased region" description="Basic and acidic residues" evidence="8">
    <location>
        <begin position="1"/>
        <end position="16"/>
    </location>
</feature>
<dbReference type="InterPro" id="IPR047050">
    <property type="entry name" value="NGN"/>
</dbReference>
<comment type="similarity">
    <text evidence="5 7">Belongs to the NusG family.</text>
</comment>
<dbReference type="SUPFAM" id="SSF50104">
    <property type="entry name" value="Translation proteins SH3-like domain"/>
    <property type="match status" value="1"/>
</dbReference>
<dbReference type="PROSITE" id="PS01014">
    <property type="entry name" value="NUSG"/>
    <property type="match status" value="1"/>
</dbReference>
<gene>
    <name evidence="5" type="primary">nusG</name>
    <name evidence="11" type="ORF">HMPREF1872_00200</name>
</gene>
<dbReference type="SMART" id="SM00738">
    <property type="entry name" value="NGN"/>
    <property type="match status" value="1"/>
</dbReference>
<keyword evidence="1 5" id="KW-0806">Transcription termination</keyword>
<dbReference type="InterPro" id="IPR015869">
    <property type="entry name" value="Transcrpt_antiterm_NusG_bac_CS"/>
</dbReference>
<protein>
    <recommendedName>
        <fullName evidence="5 6">Transcription termination/antitermination protein NusG</fullName>
    </recommendedName>
</protein>
<dbReference type="CDD" id="cd09891">
    <property type="entry name" value="NGN_Bact_1"/>
    <property type="match status" value="1"/>
</dbReference>
<dbReference type="PANTHER" id="PTHR30265">
    <property type="entry name" value="RHO-INTERACTING TRANSCRIPTION TERMINATION FACTOR NUSG"/>
    <property type="match status" value="1"/>
</dbReference>
<dbReference type="PANTHER" id="PTHR30265:SF2">
    <property type="entry name" value="TRANSCRIPTION TERMINATION_ANTITERMINATION PROTEIN NUSG"/>
    <property type="match status" value="1"/>
</dbReference>
<dbReference type="STRING" id="1497955.HMPREF1872_00200"/>
<dbReference type="GO" id="GO:0005829">
    <property type="term" value="C:cytosol"/>
    <property type="evidence" value="ECO:0007669"/>
    <property type="project" value="TreeGrafter"/>
</dbReference>
<dbReference type="InterPro" id="IPR006645">
    <property type="entry name" value="NGN-like_dom"/>
</dbReference>
<dbReference type="GO" id="GO:0006353">
    <property type="term" value="P:DNA-templated transcription termination"/>
    <property type="evidence" value="ECO:0007669"/>
    <property type="project" value="UniProtKB-UniRule"/>
</dbReference>
<keyword evidence="4 5" id="KW-0804">Transcription</keyword>
<reference evidence="12" key="1">
    <citation type="submission" date="2016-01" db="EMBL/GenBank/DDBJ databases">
        <authorList>
            <person name="Mitreva M."/>
            <person name="Pepin K.H."/>
            <person name="Mihindukulasuriya K.A."/>
            <person name="Fulton R."/>
            <person name="Fronick C."/>
            <person name="O'Laughlin M."/>
            <person name="Miner T."/>
            <person name="Herter B."/>
            <person name="Rosa B.A."/>
            <person name="Cordes M."/>
            <person name="Tomlinson C."/>
            <person name="Wollam A."/>
            <person name="Palsikar V.B."/>
            <person name="Mardis E.R."/>
            <person name="Wilson R.K."/>
        </authorList>
    </citation>
    <scope>NUCLEOTIDE SEQUENCE [LARGE SCALE GENOMIC DNA]</scope>
    <source>
        <strain evidence="12">KA00274</strain>
    </source>
</reference>
<evidence type="ECO:0000256" key="2">
    <source>
        <dbReference type="ARBA" id="ARBA00022814"/>
    </source>
</evidence>
<dbReference type="InterPro" id="IPR043425">
    <property type="entry name" value="NusG-like"/>
</dbReference>
<dbReference type="GO" id="GO:0006354">
    <property type="term" value="P:DNA-templated transcription elongation"/>
    <property type="evidence" value="ECO:0007669"/>
    <property type="project" value="UniProtKB-UniRule"/>
</dbReference>
<dbReference type="Gene3D" id="2.30.30.30">
    <property type="match status" value="1"/>
</dbReference>
<evidence type="ECO:0000256" key="3">
    <source>
        <dbReference type="ARBA" id="ARBA00023015"/>
    </source>
</evidence>
<dbReference type="SUPFAM" id="SSF82679">
    <property type="entry name" value="N-utilization substance G protein NusG, N-terminal domain"/>
    <property type="match status" value="1"/>
</dbReference>
<dbReference type="PRINTS" id="PR00338">
    <property type="entry name" value="NUSGTNSCPFCT"/>
</dbReference>
<dbReference type="PATRIC" id="fig|1497955.3.peg.191"/>
<dbReference type="AlphaFoldDB" id="A0A133YH67"/>
<dbReference type="InterPro" id="IPR036735">
    <property type="entry name" value="NGN_dom_sf"/>
</dbReference>
<dbReference type="Proteomes" id="UP000070080">
    <property type="component" value="Unassembled WGS sequence"/>
</dbReference>
<dbReference type="EMBL" id="LSCV01000002">
    <property type="protein sequence ID" value="KXB42520.1"/>
    <property type="molecule type" value="Genomic_DNA"/>
</dbReference>
<comment type="caution">
    <text evidence="11">The sequence shown here is derived from an EMBL/GenBank/DDBJ whole genome shotgun (WGS) entry which is preliminary data.</text>
</comment>
<dbReference type="Pfam" id="PF02357">
    <property type="entry name" value="NusG"/>
    <property type="match status" value="1"/>
</dbReference>